<reference evidence="10 11" key="1">
    <citation type="journal article" date="2005" name="PLoS Biol.">
        <title>The genomes of Oryza sativa: a history of duplications.</title>
        <authorList>
            <person name="Yu J."/>
            <person name="Wang J."/>
            <person name="Lin W."/>
            <person name="Li S."/>
            <person name="Li H."/>
            <person name="Zhou J."/>
            <person name="Ni P."/>
            <person name="Dong W."/>
            <person name="Hu S."/>
            <person name="Zeng C."/>
            <person name="Zhang J."/>
            <person name="Zhang Y."/>
            <person name="Li R."/>
            <person name="Xu Z."/>
            <person name="Li S."/>
            <person name="Li X."/>
            <person name="Zheng H."/>
            <person name="Cong L."/>
            <person name="Lin L."/>
            <person name="Yin J."/>
            <person name="Geng J."/>
            <person name="Li G."/>
            <person name="Shi J."/>
            <person name="Liu J."/>
            <person name="Lv H."/>
            <person name="Li J."/>
            <person name="Wang J."/>
            <person name="Deng Y."/>
            <person name="Ran L."/>
            <person name="Shi X."/>
            <person name="Wang X."/>
            <person name="Wu Q."/>
            <person name="Li C."/>
            <person name="Ren X."/>
            <person name="Wang J."/>
            <person name="Wang X."/>
            <person name="Li D."/>
            <person name="Liu D."/>
            <person name="Zhang X."/>
            <person name="Ji Z."/>
            <person name="Zhao W."/>
            <person name="Sun Y."/>
            <person name="Zhang Z."/>
            <person name="Bao J."/>
            <person name="Han Y."/>
            <person name="Dong L."/>
            <person name="Ji J."/>
            <person name="Chen P."/>
            <person name="Wu S."/>
            <person name="Liu J."/>
            <person name="Xiao Y."/>
            <person name="Bu D."/>
            <person name="Tan J."/>
            <person name="Yang L."/>
            <person name="Ye C."/>
            <person name="Zhang J."/>
            <person name="Xu J."/>
            <person name="Zhou Y."/>
            <person name="Yu Y."/>
            <person name="Zhang B."/>
            <person name="Zhuang S."/>
            <person name="Wei H."/>
            <person name="Liu B."/>
            <person name="Lei M."/>
            <person name="Yu H."/>
            <person name="Li Y."/>
            <person name="Xu H."/>
            <person name="Wei S."/>
            <person name="He X."/>
            <person name="Fang L."/>
            <person name="Zhang Z."/>
            <person name="Zhang Y."/>
            <person name="Huang X."/>
            <person name="Su Z."/>
            <person name="Tong W."/>
            <person name="Li J."/>
            <person name="Tong Z."/>
            <person name="Li S."/>
            <person name="Ye J."/>
            <person name="Wang L."/>
            <person name="Fang L."/>
            <person name="Lei T."/>
            <person name="Chen C."/>
            <person name="Chen H."/>
            <person name="Xu Z."/>
            <person name="Li H."/>
            <person name="Huang H."/>
            <person name="Zhang F."/>
            <person name="Xu H."/>
            <person name="Li N."/>
            <person name="Zhao C."/>
            <person name="Li S."/>
            <person name="Dong L."/>
            <person name="Huang Y."/>
            <person name="Li L."/>
            <person name="Xi Y."/>
            <person name="Qi Q."/>
            <person name="Li W."/>
            <person name="Zhang B."/>
            <person name="Hu W."/>
            <person name="Zhang Y."/>
            <person name="Tian X."/>
            <person name="Jiao Y."/>
            <person name="Liang X."/>
            <person name="Jin J."/>
            <person name="Gao L."/>
            <person name="Zheng W."/>
            <person name="Hao B."/>
            <person name="Liu S."/>
            <person name="Wang W."/>
            <person name="Yuan L."/>
            <person name="Cao M."/>
            <person name="McDermott J."/>
            <person name="Samudrala R."/>
            <person name="Wang J."/>
            <person name="Wong G.K."/>
            <person name="Yang H."/>
        </authorList>
    </citation>
    <scope>NUCLEOTIDE SEQUENCE [LARGE SCALE GENOMIC DNA]</scope>
    <source>
        <strain evidence="11">cv. 93-11</strain>
    </source>
</reference>
<dbReference type="Pfam" id="PF00225">
    <property type="entry name" value="Kinesin"/>
    <property type="match status" value="1"/>
</dbReference>
<keyword evidence="4 7" id="KW-0067">ATP-binding</keyword>
<comment type="similarity">
    <text evidence="1">Belongs to the TRAFAC class myosin-kinesin ATPase superfamily. Kinesin family. KIN-14 subfamily.</text>
</comment>
<dbReference type="FunFam" id="3.40.850.10:FF:000178">
    <property type="entry name" value="Kinesin-related protein3"/>
    <property type="match status" value="1"/>
</dbReference>
<sequence length="905" mass="100116">MAAAGAEGEEEMVERMRGWARDMDVASRRAEEEGHFLAEIFSSIYSTTSRCELKVYWDDNYSNEAVVQAQSDAAGPTDGSALCAYQYFENLRNFLVVVEDLRLPTFEVSDLEKGGKGVRVVDCVLALKSFSESNKTGRQASCNYGGLSKPLTARKYFILKNTDAFMNKIMKGHSAEAIQSEFSEGQSIVTDFSIESNEMTTSDSLSILLRKVLLDKKPEEVPLIVESILSKVIQEYEHRIAIQNKMDEEEQNLLNITEQVNHVVVNGDGEIKQFQLEALTNFDVQQKQIQELKGSLSFVKYGMEQLRLQYSEEFAKLGKHFYTLSNAASSYHKVLEENRKLYNQIQDLKGNIRVYCRVRPFLPGHRSLSSSVADTEERTITIITPTKYGKDGCKSFSFNRVFGPASTQEEVFSDMQPLIRSVLDGFNVCIFAYGQTGSGKTFTMSGPKVLTEESLGVNYRALNDLFNIKAQRKGTIDYEISVQMIEIYNEQKGLAVPDASIVPVTSTADVVELMNQGQKNRAVGSTAINDRSSRSHSCLSVHVQGKDLTSGAMLRGCMHLVDLAGSERVDKSEVVGDRLKEAQYINKSLSALGDVIASLAQKNSHVPYRNSKLTQLLQDSLGGQAKTLMFVHVSPELDAVGETISTLKFAERVASVELGAAKANKEGSEIATLKAALAKKEGEPENIQSTQSSPDMYRIKRGNAIPAFPKNRQPMEEVGNLEVRNNATPMQKKASFHFSGVLSENNSSDLAQNCNGIRKTNKMAVGNNQFANGNSILEQEPDATQLPTFFYQRYDPDKQRRRAEPVETDDSDSFDAATSSSSDQEMLLSTSGLKADGIASRGAFIIKKPQTKNTKITATKIPNLAMKSPMSEKRLQTPIRNSKQLPFSTTGGGRRTPNGKINTPK</sequence>
<keyword evidence="11" id="KW-1185">Reference proteome</keyword>
<dbReference type="PANTHER" id="PTHR47972:SF31">
    <property type="entry name" value="KINESIN-LIKE PROTEIN KIN-14Q"/>
    <property type="match status" value="1"/>
</dbReference>
<dbReference type="GO" id="GO:0015629">
    <property type="term" value="C:actin cytoskeleton"/>
    <property type="evidence" value="ECO:0007669"/>
    <property type="project" value="EnsemblPlants"/>
</dbReference>
<dbReference type="Gene3D" id="1.10.418.10">
    <property type="entry name" value="Calponin-like domain"/>
    <property type="match status" value="1"/>
</dbReference>
<protein>
    <recommendedName>
        <fullName evidence="9">Kinesin motor domain-containing protein</fullName>
    </recommendedName>
</protein>
<evidence type="ECO:0000256" key="7">
    <source>
        <dbReference type="PROSITE-ProRule" id="PRU00283"/>
    </source>
</evidence>
<dbReference type="Proteomes" id="UP000007015">
    <property type="component" value="Chromosome 12"/>
</dbReference>
<evidence type="ECO:0000256" key="3">
    <source>
        <dbReference type="ARBA" id="ARBA00022741"/>
    </source>
</evidence>
<dbReference type="Gene3D" id="3.40.850.10">
    <property type="entry name" value="Kinesin motor domain"/>
    <property type="match status" value="1"/>
</dbReference>
<organism evidence="10 11">
    <name type="scientific">Oryza sativa subsp. indica</name>
    <name type="common">Rice</name>
    <dbReference type="NCBI Taxonomy" id="39946"/>
    <lineage>
        <taxon>Eukaryota</taxon>
        <taxon>Viridiplantae</taxon>
        <taxon>Streptophyta</taxon>
        <taxon>Embryophyta</taxon>
        <taxon>Tracheophyta</taxon>
        <taxon>Spermatophyta</taxon>
        <taxon>Magnoliopsida</taxon>
        <taxon>Liliopsida</taxon>
        <taxon>Poales</taxon>
        <taxon>Poaceae</taxon>
        <taxon>BOP clade</taxon>
        <taxon>Oryzoideae</taxon>
        <taxon>Oryzeae</taxon>
        <taxon>Oryzinae</taxon>
        <taxon>Oryza</taxon>
        <taxon>Oryza sativa</taxon>
    </lineage>
</organism>
<evidence type="ECO:0000313" key="11">
    <source>
        <dbReference type="Proteomes" id="UP000007015"/>
    </source>
</evidence>
<dbReference type="SMART" id="SM00129">
    <property type="entry name" value="KISc"/>
    <property type="match status" value="1"/>
</dbReference>
<dbReference type="InterPro" id="IPR036961">
    <property type="entry name" value="Kinesin_motor_dom_sf"/>
</dbReference>
<dbReference type="STRING" id="39946.B8BMD1"/>
<evidence type="ECO:0000313" key="10">
    <source>
        <dbReference type="EMBL" id="EEC69451.1"/>
    </source>
</evidence>
<evidence type="ECO:0000256" key="1">
    <source>
        <dbReference type="ARBA" id="ARBA00010899"/>
    </source>
</evidence>
<dbReference type="GO" id="GO:0005524">
    <property type="term" value="F:ATP binding"/>
    <property type="evidence" value="ECO:0007669"/>
    <property type="project" value="UniProtKB-UniRule"/>
</dbReference>
<feature type="compositionally biased region" description="Polar residues" evidence="8">
    <location>
        <begin position="878"/>
        <end position="889"/>
    </location>
</feature>
<keyword evidence="3 7" id="KW-0547">Nucleotide-binding</keyword>
<dbReference type="GO" id="GO:0008017">
    <property type="term" value="F:microtubule binding"/>
    <property type="evidence" value="ECO:0007669"/>
    <property type="project" value="EnsemblPlants"/>
</dbReference>
<evidence type="ECO:0000256" key="8">
    <source>
        <dbReference type="SAM" id="MobiDB-lite"/>
    </source>
</evidence>
<dbReference type="SUPFAM" id="SSF52540">
    <property type="entry name" value="P-loop containing nucleoside triphosphate hydrolases"/>
    <property type="match status" value="1"/>
</dbReference>
<evidence type="ECO:0000259" key="9">
    <source>
        <dbReference type="PROSITE" id="PS50067"/>
    </source>
</evidence>
<feature type="binding site" evidence="7">
    <location>
        <begin position="434"/>
        <end position="441"/>
    </location>
    <ligand>
        <name>ATP</name>
        <dbReference type="ChEBI" id="CHEBI:30616"/>
    </ligand>
</feature>
<dbReference type="EMBL" id="CM000137">
    <property type="protein sequence ID" value="EEC69451.1"/>
    <property type="molecule type" value="Genomic_DNA"/>
</dbReference>
<dbReference type="Gramene" id="BGIOSGA037544-TA">
    <property type="protein sequence ID" value="BGIOSGA037544-PA"/>
    <property type="gene ID" value="BGIOSGA037544"/>
</dbReference>
<evidence type="ECO:0000256" key="5">
    <source>
        <dbReference type="ARBA" id="ARBA00023054"/>
    </source>
</evidence>
<gene>
    <name evidence="10" type="ORF">OsI_38637</name>
</gene>
<dbReference type="InterPro" id="IPR027417">
    <property type="entry name" value="P-loop_NTPase"/>
</dbReference>
<name>B8BMD1_ORYSI</name>
<keyword evidence="2" id="KW-0493">Microtubule</keyword>
<feature type="compositionally biased region" description="Basic and acidic residues" evidence="8">
    <location>
        <begin position="794"/>
        <end position="805"/>
    </location>
</feature>
<keyword evidence="5" id="KW-0175">Coiled coil</keyword>
<dbReference type="SUPFAM" id="SSF47576">
    <property type="entry name" value="Calponin-homology domain, CH-domain"/>
    <property type="match status" value="1"/>
</dbReference>
<feature type="compositionally biased region" description="Low complexity" evidence="8">
    <location>
        <begin position="814"/>
        <end position="823"/>
    </location>
</feature>
<dbReference type="OMA" id="FPKNRQP"/>
<evidence type="ECO:0000256" key="2">
    <source>
        <dbReference type="ARBA" id="ARBA00022701"/>
    </source>
</evidence>
<dbReference type="HOGENOM" id="CLU_001485_8_2_1"/>
<dbReference type="GO" id="GO:0007097">
    <property type="term" value="P:nuclear migration"/>
    <property type="evidence" value="ECO:0007669"/>
    <property type="project" value="EnsemblPlants"/>
</dbReference>
<feature type="region of interest" description="Disordered" evidence="8">
    <location>
        <begin position="793"/>
        <end position="827"/>
    </location>
</feature>
<dbReference type="GO" id="GO:0005874">
    <property type="term" value="C:microtubule"/>
    <property type="evidence" value="ECO:0007669"/>
    <property type="project" value="UniProtKB-KW"/>
</dbReference>
<proteinExistence type="inferred from homology"/>
<dbReference type="FunFam" id="3.40.850.10:FF:000111">
    <property type="entry name" value="p-loop nucleoside triphosphate hydrolase superfamily protein with CH (Calponin Homology) domain"/>
    <property type="match status" value="1"/>
</dbReference>
<evidence type="ECO:0000256" key="6">
    <source>
        <dbReference type="ARBA" id="ARBA00023175"/>
    </source>
</evidence>
<dbReference type="PANTHER" id="PTHR47972">
    <property type="entry name" value="KINESIN-LIKE PROTEIN KLP-3"/>
    <property type="match status" value="1"/>
</dbReference>
<feature type="domain" description="Kinesin motor" evidence="9">
    <location>
        <begin position="351"/>
        <end position="656"/>
    </location>
</feature>
<dbReference type="GO" id="GO:0003779">
    <property type="term" value="F:actin binding"/>
    <property type="evidence" value="ECO:0007669"/>
    <property type="project" value="EnsemblPlants"/>
</dbReference>
<keyword evidence="6 7" id="KW-0505">Motor protein</keyword>
<dbReference type="PRINTS" id="PR00380">
    <property type="entry name" value="KINESINHEAVY"/>
</dbReference>
<dbReference type="GO" id="GO:0008569">
    <property type="term" value="F:minus-end-directed microtubule motor activity"/>
    <property type="evidence" value="ECO:0007669"/>
    <property type="project" value="EnsemblPlants"/>
</dbReference>
<dbReference type="GO" id="GO:0016887">
    <property type="term" value="F:ATP hydrolysis activity"/>
    <property type="evidence" value="ECO:0007669"/>
    <property type="project" value="EnsemblPlants"/>
</dbReference>
<evidence type="ECO:0000256" key="4">
    <source>
        <dbReference type="ARBA" id="ARBA00022840"/>
    </source>
</evidence>
<dbReference type="PROSITE" id="PS50067">
    <property type="entry name" value="KINESIN_MOTOR_2"/>
    <property type="match status" value="1"/>
</dbReference>
<dbReference type="AlphaFoldDB" id="B8BMD1"/>
<dbReference type="InterPro" id="IPR027640">
    <property type="entry name" value="Kinesin-like_fam"/>
</dbReference>
<dbReference type="InterPro" id="IPR001752">
    <property type="entry name" value="Kinesin_motor_dom"/>
</dbReference>
<feature type="region of interest" description="Disordered" evidence="8">
    <location>
        <begin position="852"/>
        <end position="905"/>
    </location>
</feature>
<accession>B8BMD1</accession>
<dbReference type="InterPro" id="IPR036872">
    <property type="entry name" value="CH_dom_sf"/>
</dbReference>
<dbReference type="GO" id="GO:0031534">
    <property type="term" value="P:minus-end directed microtubule sliding"/>
    <property type="evidence" value="ECO:0007669"/>
    <property type="project" value="EnsemblPlants"/>
</dbReference>